<gene>
    <name evidence="1" type="ORF">SLEP1_g5407</name>
</gene>
<dbReference type="EMBL" id="BPVZ01000005">
    <property type="protein sequence ID" value="GKU91545.1"/>
    <property type="molecule type" value="Genomic_DNA"/>
</dbReference>
<dbReference type="AlphaFoldDB" id="A0AAV5HXP4"/>
<accession>A0AAV5HXP4</accession>
<name>A0AAV5HXP4_9ROSI</name>
<evidence type="ECO:0000313" key="2">
    <source>
        <dbReference type="Proteomes" id="UP001054252"/>
    </source>
</evidence>
<reference evidence="1 2" key="1">
    <citation type="journal article" date="2021" name="Commun. Biol.">
        <title>The genome of Shorea leprosula (Dipterocarpaceae) highlights the ecological relevance of drought in aseasonal tropical rainforests.</title>
        <authorList>
            <person name="Ng K.K.S."/>
            <person name="Kobayashi M.J."/>
            <person name="Fawcett J.A."/>
            <person name="Hatakeyama M."/>
            <person name="Paape T."/>
            <person name="Ng C.H."/>
            <person name="Ang C.C."/>
            <person name="Tnah L.H."/>
            <person name="Lee C.T."/>
            <person name="Nishiyama T."/>
            <person name="Sese J."/>
            <person name="O'Brien M.J."/>
            <person name="Copetti D."/>
            <person name="Mohd Noor M.I."/>
            <person name="Ong R.C."/>
            <person name="Putra M."/>
            <person name="Sireger I.Z."/>
            <person name="Indrioko S."/>
            <person name="Kosugi Y."/>
            <person name="Izuno A."/>
            <person name="Isagi Y."/>
            <person name="Lee S.L."/>
            <person name="Shimizu K.K."/>
        </authorList>
    </citation>
    <scope>NUCLEOTIDE SEQUENCE [LARGE SCALE GENOMIC DNA]</scope>
    <source>
        <strain evidence="1">214</strain>
    </source>
</reference>
<keyword evidence="2" id="KW-1185">Reference proteome</keyword>
<comment type="caution">
    <text evidence="1">The sequence shown here is derived from an EMBL/GenBank/DDBJ whole genome shotgun (WGS) entry which is preliminary data.</text>
</comment>
<evidence type="ECO:0000313" key="1">
    <source>
        <dbReference type="EMBL" id="GKU91545.1"/>
    </source>
</evidence>
<proteinExistence type="predicted"/>
<organism evidence="1 2">
    <name type="scientific">Rubroshorea leprosula</name>
    <dbReference type="NCBI Taxonomy" id="152421"/>
    <lineage>
        <taxon>Eukaryota</taxon>
        <taxon>Viridiplantae</taxon>
        <taxon>Streptophyta</taxon>
        <taxon>Embryophyta</taxon>
        <taxon>Tracheophyta</taxon>
        <taxon>Spermatophyta</taxon>
        <taxon>Magnoliopsida</taxon>
        <taxon>eudicotyledons</taxon>
        <taxon>Gunneridae</taxon>
        <taxon>Pentapetalae</taxon>
        <taxon>rosids</taxon>
        <taxon>malvids</taxon>
        <taxon>Malvales</taxon>
        <taxon>Dipterocarpaceae</taxon>
        <taxon>Rubroshorea</taxon>
    </lineage>
</organism>
<protein>
    <submittedName>
        <fullName evidence="1">Uncharacterized protein</fullName>
    </submittedName>
</protein>
<sequence>MCDVKLKPPMLRTLIKKHLSEEKQPLQSSFELAKVVSTIQTHNLLSESFEQESTDQKLIKSWTSAIDDWVNRILLLVSSNMAILV</sequence>
<dbReference type="Proteomes" id="UP001054252">
    <property type="component" value="Unassembled WGS sequence"/>
</dbReference>